<dbReference type="Gene3D" id="1.10.12.10">
    <property type="entry name" value="Lyase 2-enoyl-coa Hydratase, Chain A, domain 2"/>
    <property type="match status" value="1"/>
</dbReference>
<keyword evidence="3" id="KW-1185">Reference proteome</keyword>
<comment type="similarity">
    <text evidence="1">Belongs to the enoyl-CoA hydratase/isomerase family.</text>
</comment>
<dbReference type="InterPro" id="IPR051683">
    <property type="entry name" value="Enoyl-CoA_Hydratase/Isomerase"/>
</dbReference>
<dbReference type="Gene3D" id="3.90.226.10">
    <property type="entry name" value="2-enoyl-CoA Hydratase, Chain A, domain 1"/>
    <property type="match status" value="1"/>
</dbReference>
<protein>
    <submittedName>
        <fullName evidence="2">Enoyl-CoA hydratase</fullName>
    </submittedName>
</protein>
<dbReference type="AlphaFoldDB" id="A0A6B3SSF7"/>
<gene>
    <name evidence="2" type="ORF">G3574_21715</name>
</gene>
<evidence type="ECO:0000313" key="3">
    <source>
        <dbReference type="Proteomes" id="UP000482155"/>
    </source>
</evidence>
<dbReference type="RefSeq" id="WP_163967637.1">
    <property type="nucleotide sequence ID" value="NZ_JAAIVB010000074.1"/>
</dbReference>
<accession>A0A6B3SSF7</accession>
<dbReference type="EMBL" id="JAAIVB010000074">
    <property type="protein sequence ID" value="NEX63703.1"/>
    <property type="molecule type" value="Genomic_DNA"/>
</dbReference>
<dbReference type="Pfam" id="PF00378">
    <property type="entry name" value="ECH_1"/>
    <property type="match status" value="1"/>
</dbReference>
<name>A0A6B3SSF7_9BURK</name>
<dbReference type="Proteomes" id="UP000482155">
    <property type="component" value="Unassembled WGS sequence"/>
</dbReference>
<dbReference type="InterPro" id="IPR014748">
    <property type="entry name" value="Enoyl-CoA_hydra_C"/>
</dbReference>
<dbReference type="PANTHER" id="PTHR42964">
    <property type="entry name" value="ENOYL-COA HYDRATASE"/>
    <property type="match status" value="1"/>
</dbReference>
<comment type="caution">
    <text evidence="2">The sequence shown here is derived from an EMBL/GenBank/DDBJ whole genome shotgun (WGS) entry which is preliminary data.</text>
</comment>
<dbReference type="SUPFAM" id="SSF52096">
    <property type="entry name" value="ClpP/crotonase"/>
    <property type="match status" value="1"/>
</dbReference>
<dbReference type="InterPro" id="IPR029045">
    <property type="entry name" value="ClpP/crotonase-like_dom_sf"/>
</dbReference>
<sequence length="260" mass="27143">MSNLVLCDLREGVATITLNRPEAGNAIDEALGKAFAAAVDRIASTEGLRAVLLAANGSKFCVGGDIAEMMQADNLPGLMRASIPRLHEAVARLAALPCPVITAINGPVGGGGVGLALCGDVVLAAQSMKLRGGYSAIGLSPDLGASWYLARRAGAAQAKRILFLNEPLVAEDCLRLGLVDAVYPDESLAEEARVLTARLAAGATASYGKIKELIDGVHARTLEQHLALEERHMTACAGSEDGAEGIRAFSEKREARFRGR</sequence>
<evidence type="ECO:0000256" key="1">
    <source>
        <dbReference type="ARBA" id="ARBA00005254"/>
    </source>
</evidence>
<evidence type="ECO:0000313" key="2">
    <source>
        <dbReference type="EMBL" id="NEX63703.1"/>
    </source>
</evidence>
<dbReference type="GO" id="GO:0003824">
    <property type="term" value="F:catalytic activity"/>
    <property type="evidence" value="ECO:0007669"/>
    <property type="project" value="UniProtKB-ARBA"/>
</dbReference>
<reference evidence="2 3" key="1">
    <citation type="submission" date="2020-02" db="EMBL/GenBank/DDBJ databases">
        <authorList>
            <person name="Kim M.K."/>
        </authorList>
    </citation>
    <scope>NUCLEOTIDE SEQUENCE [LARGE SCALE GENOMIC DNA]</scope>
    <source>
        <strain evidence="2 3">17J57-3</strain>
    </source>
</reference>
<dbReference type="PANTHER" id="PTHR42964:SF1">
    <property type="entry name" value="POLYKETIDE BIOSYNTHESIS ENOYL-COA HYDRATASE PKSH-RELATED"/>
    <property type="match status" value="1"/>
</dbReference>
<dbReference type="CDD" id="cd06558">
    <property type="entry name" value="crotonase-like"/>
    <property type="match status" value="1"/>
</dbReference>
<proteinExistence type="inferred from homology"/>
<organism evidence="2 3">
    <name type="scientific">Noviherbaspirillum galbum</name>
    <dbReference type="NCBI Taxonomy" id="2709383"/>
    <lineage>
        <taxon>Bacteria</taxon>
        <taxon>Pseudomonadati</taxon>
        <taxon>Pseudomonadota</taxon>
        <taxon>Betaproteobacteria</taxon>
        <taxon>Burkholderiales</taxon>
        <taxon>Oxalobacteraceae</taxon>
        <taxon>Noviherbaspirillum</taxon>
    </lineage>
</organism>
<dbReference type="InterPro" id="IPR001753">
    <property type="entry name" value="Enoyl-CoA_hydra/iso"/>
</dbReference>